<dbReference type="Gene3D" id="1.10.10.60">
    <property type="entry name" value="Homeodomain-like"/>
    <property type="match status" value="1"/>
</dbReference>
<dbReference type="OrthoDB" id="9805730at2"/>
<accession>A0A2T1HU27</accession>
<dbReference type="GO" id="GO:0000976">
    <property type="term" value="F:transcription cis-regulatory region binding"/>
    <property type="evidence" value="ECO:0007669"/>
    <property type="project" value="TreeGrafter"/>
</dbReference>
<reference evidence="7" key="1">
    <citation type="submission" date="2018-03" db="EMBL/GenBank/DDBJ databases">
        <authorList>
            <person name="Sun L."/>
            <person name="Liu H."/>
            <person name="Chen W."/>
            <person name="Huang K."/>
            <person name="Liu W."/>
            <person name="Gao X."/>
        </authorList>
    </citation>
    <scope>NUCLEOTIDE SEQUENCE [LARGE SCALE GENOMIC DNA]</scope>
    <source>
        <strain evidence="7">SH9</strain>
    </source>
</reference>
<dbReference type="PROSITE" id="PS01124">
    <property type="entry name" value="HTH_ARAC_FAMILY_2"/>
    <property type="match status" value="1"/>
</dbReference>
<keyword evidence="2" id="KW-0238">DNA-binding</keyword>
<dbReference type="SUPFAM" id="SSF46689">
    <property type="entry name" value="Homeodomain-like"/>
    <property type="match status" value="1"/>
</dbReference>
<feature type="domain" description="HTH araC/xylS-type" evidence="5">
    <location>
        <begin position="249"/>
        <end position="347"/>
    </location>
</feature>
<proteinExistence type="predicted"/>
<keyword evidence="7" id="KW-1185">Reference proteome</keyword>
<evidence type="ECO:0000313" key="7">
    <source>
        <dbReference type="Proteomes" id="UP000239772"/>
    </source>
</evidence>
<evidence type="ECO:0000256" key="4">
    <source>
        <dbReference type="SAM" id="MobiDB-lite"/>
    </source>
</evidence>
<comment type="caution">
    <text evidence="6">The sequence shown here is derived from an EMBL/GenBank/DDBJ whole genome shotgun (WGS) entry which is preliminary data.</text>
</comment>
<evidence type="ECO:0000256" key="1">
    <source>
        <dbReference type="ARBA" id="ARBA00023015"/>
    </source>
</evidence>
<sequence length="362" mass="39975">MPKRRTDSELDEPTIRTPPQGMRIGPLVPALDLIRREGLLVEQVCALADIAVSLFDDPDAIISYESAGLFLQKAARLTGLPCFGLLVGAAGTPSSMGLVGFLIQHAPTLGAAVHDLALYLHHQGRRGVPILDRAREVIALGYTVMDVSAPGMGQLIELALALWDRTLRKLLGDDWRAGEVLLSRSRPDDVAPYRRVFDAPLRFDSEVNALLLPTSLMDRRIKGADPALYRYLKRQIETAEAMNSRPFVEDVSRAIRLSLRQGAPTADDVARALGLNKRTLTRRLAAEDSTFSELLSGIRFDMAKRLLLSSTMPLSEIALLLGYSEASAFTRAFRDWSGESPQQWRSVHRALDLRDLLLDSAR</sequence>
<dbReference type="GO" id="GO:0003700">
    <property type="term" value="F:DNA-binding transcription factor activity"/>
    <property type="evidence" value="ECO:0007669"/>
    <property type="project" value="InterPro"/>
</dbReference>
<gene>
    <name evidence="6" type="ORF">SLNSH_10050</name>
</gene>
<dbReference type="Pfam" id="PF12625">
    <property type="entry name" value="Arabinose_bd"/>
    <property type="match status" value="1"/>
</dbReference>
<evidence type="ECO:0000313" key="6">
    <source>
        <dbReference type="EMBL" id="PSC05151.1"/>
    </source>
</evidence>
<dbReference type="SMART" id="SM00342">
    <property type="entry name" value="HTH_ARAC"/>
    <property type="match status" value="1"/>
</dbReference>
<dbReference type="Proteomes" id="UP000239772">
    <property type="component" value="Unassembled WGS sequence"/>
</dbReference>
<name>A0A2T1HU27_9HYPH</name>
<dbReference type="InterPro" id="IPR009057">
    <property type="entry name" value="Homeodomain-like_sf"/>
</dbReference>
<dbReference type="AlphaFoldDB" id="A0A2T1HU27"/>
<protein>
    <recommendedName>
        <fullName evidence="5">HTH araC/xylS-type domain-containing protein</fullName>
    </recommendedName>
</protein>
<dbReference type="InterPro" id="IPR018060">
    <property type="entry name" value="HTH_AraC"/>
</dbReference>
<dbReference type="EMBL" id="PVZS01000009">
    <property type="protein sequence ID" value="PSC05151.1"/>
    <property type="molecule type" value="Genomic_DNA"/>
</dbReference>
<dbReference type="GO" id="GO:0005829">
    <property type="term" value="C:cytosol"/>
    <property type="evidence" value="ECO:0007669"/>
    <property type="project" value="TreeGrafter"/>
</dbReference>
<dbReference type="Pfam" id="PF12833">
    <property type="entry name" value="HTH_18"/>
    <property type="match status" value="1"/>
</dbReference>
<evidence type="ECO:0000256" key="2">
    <source>
        <dbReference type="ARBA" id="ARBA00023125"/>
    </source>
</evidence>
<dbReference type="InterPro" id="IPR032687">
    <property type="entry name" value="AraC-type_N"/>
</dbReference>
<evidence type="ECO:0000259" key="5">
    <source>
        <dbReference type="PROSITE" id="PS01124"/>
    </source>
</evidence>
<dbReference type="PANTHER" id="PTHR47894">
    <property type="entry name" value="HTH-TYPE TRANSCRIPTIONAL REGULATOR GADX"/>
    <property type="match status" value="1"/>
</dbReference>
<feature type="region of interest" description="Disordered" evidence="4">
    <location>
        <begin position="1"/>
        <end position="21"/>
    </location>
</feature>
<evidence type="ECO:0000256" key="3">
    <source>
        <dbReference type="ARBA" id="ARBA00023163"/>
    </source>
</evidence>
<dbReference type="RefSeq" id="WP_106336636.1">
    <property type="nucleotide sequence ID" value="NZ_PVZS01000009.1"/>
</dbReference>
<dbReference type="PRINTS" id="PR00032">
    <property type="entry name" value="HTHARAC"/>
</dbReference>
<dbReference type="InterPro" id="IPR020449">
    <property type="entry name" value="Tscrpt_reg_AraC-type_HTH"/>
</dbReference>
<organism evidence="6 7">
    <name type="scientific">Alsobacter soli</name>
    <dbReference type="NCBI Taxonomy" id="2109933"/>
    <lineage>
        <taxon>Bacteria</taxon>
        <taxon>Pseudomonadati</taxon>
        <taxon>Pseudomonadota</taxon>
        <taxon>Alphaproteobacteria</taxon>
        <taxon>Hyphomicrobiales</taxon>
        <taxon>Alsobacteraceae</taxon>
        <taxon>Alsobacter</taxon>
    </lineage>
</organism>
<keyword evidence="3" id="KW-0804">Transcription</keyword>
<dbReference type="PANTHER" id="PTHR47894:SF4">
    <property type="entry name" value="HTH-TYPE TRANSCRIPTIONAL REGULATOR GADX"/>
    <property type="match status" value="1"/>
</dbReference>
<keyword evidence="1" id="KW-0805">Transcription regulation</keyword>